<evidence type="ECO:0000313" key="2">
    <source>
        <dbReference type="EMBL" id="CAD9536702.1"/>
    </source>
</evidence>
<reference evidence="2" key="1">
    <citation type="submission" date="2021-01" db="EMBL/GenBank/DDBJ databases">
        <authorList>
            <person name="Corre E."/>
            <person name="Pelletier E."/>
            <person name="Niang G."/>
            <person name="Scheremetjew M."/>
            <person name="Finn R."/>
            <person name="Kale V."/>
            <person name="Holt S."/>
            <person name="Cochrane G."/>
            <person name="Meng A."/>
            <person name="Brown T."/>
            <person name="Cohen L."/>
        </authorList>
    </citation>
    <scope>NUCLEOTIDE SEQUENCE</scope>
    <source>
        <strain evidence="2">UTEX LB 985</strain>
    </source>
</reference>
<feature type="compositionally biased region" description="Polar residues" evidence="1">
    <location>
        <begin position="225"/>
        <end position="234"/>
    </location>
</feature>
<sequence length="245" mass="27106">MAYFKAHASAVDLRELQSAVLWEWAVCTALPLIDAAQIFARDFRRIWPLQQLGDPLIPDDRMFPVDPHGVLVILKRMEEKYGRYDTGSSTDASTNLFQKVRHPHVARGPVWVRNTRDPRAHVEALLRKYGVAASCLPSHSPGIRMTDFFRNRSLVAKPNDANALERSYSGPPSPSTVISQQWASLPGVASPPRTASTPSSPLGMPLGEPRLGSPLRRQKLLYTPGSPQTASSSRLRSRTEASPAY</sequence>
<evidence type="ECO:0000256" key="1">
    <source>
        <dbReference type="SAM" id="MobiDB-lite"/>
    </source>
</evidence>
<organism evidence="2">
    <name type="scientific">Haptolina brevifila</name>
    <dbReference type="NCBI Taxonomy" id="156173"/>
    <lineage>
        <taxon>Eukaryota</taxon>
        <taxon>Haptista</taxon>
        <taxon>Haptophyta</taxon>
        <taxon>Prymnesiophyceae</taxon>
        <taxon>Prymnesiales</taxon>
        <taxon>Prymnesiaceae</taxon>
        <taxon>Haptolina</taxon>
    </lineage>
</organism>
<feature type="compositionally biased region" description="Low complexity" evidence="1">
    <location>
        <begin position="190"/>
        <end position="201"/>
    </location>
</feature>
<accession>A0A7S2NFF3</accession>
<feature type="region of interest" description="Disordered" evidence="1">
    <location>
        <begin position="186"/>
        <end position="245"/>
    </location>
</feature>
<dbReference type="AlphaFoldDB" id="A0A7S2NFF3"/>
<dbReference type="EMBL" id="HBGU01073407">
    <property type="protein sequence ID" value="CAD9536702.1"/>
    <property type="molecule type" value="Transcribed_RNA"/>
</dbReference>
<gene>
    <name evidence="2" type="ORF">CBRE1094_LOCUS39970</name>
</gene>
<proteinExistence type="predicted"/>
<protein>
    <submittedName>
        <fullName evidence="2">Uncharacterized protein</fullName>
    </submittedName>
</protein>
<name>A0A7S2NFF3_9EUKA</name>